<sequence length="72" mass="7769">MTKWQYTTAQFVTRGLGNESGAGDLESALNQLGAEGWELVSSTVYHNVEAEQDVLLLCFKRPAPPASTAQPS</sequence>
<dbReference type="InterPro" id="IPR025234">
    <property type="entry name" value="YjzH-like"/>
</dbReference>
<proteinExistence type="predicted"/>
<accession>A0ABS5BN59</accession>
<evidence type="ECO:0000313" key="2">
    <source>
        <dbReference type="Proteomes" id="UP000676565"/>
    </source>
</evidence>
<protein>
    <submittedName>
        <fullName evidence="1">DUF4177 domain-containing protein</fullName>
    </submittedName>
</protein>
<dbReference type="EMBL" id="JAGKQQ010000001">
    <property type="protein sequence ID" value="MBP3955127.1"/>
    <property type="molecule type" value="Genomic_DNA"/>
</dbReference>
<comment type="caution">
    <text evidence="1">The sequence shown here is derived from an EMBL/GenBank/DDBJ whole genome shotgun (WGS) entry which is preliminary data.</text>
</comment>
<dbReference type="Proteomes" id="UP000676565">
    <property type="component" value="Unassembled WGS sequence"/>
</dbReference>
<dbReference type="Pfam" id="PF13783">
    <property type="entry name" value="DUF4177"/>
    <property type="match status" value="1"/>
</dbReference>
<organism evidence="1 2">
    <name type="scientific">Gemmata palustris</name>
    <dbReference type="NCBI Taxonomy" id="2822762"/>
    <lineage>
        <taxon>Bacteria</taxon>
        <taxon>Pseudomonadati</taxon>
        <taxon>Planctomycetota</taxon>
        <taxon>Planctomycetia</taxon>
        <taxon>Gemmatales</taxon>
        <taxon>Gemmataceae</taxon>
        <taxon>Gemmata</taxon>
    </lineage>
</organism>
<name>A0ABS5BN59_9BACT</name>
<reference evidence="1 2" key="1">
    <citation type="submission" date="2021-04" db="EMBL/GenBank/DDBJ databases">
        <authorList>
            <person name="Ivanova A."/>
        </authorList>
    </citation>
    <scope>NUCLEOTIDE SEQUENCE [LARGE SCALE GENOMIC DNA]</scope>
    <source>
        <strain evidence="1 2">G18</strain>
    </source>
</reference>
<keyword evidence="2" id="KW-1185">Reference proteome</keyword>
<gene>
    <name evidence="1" type="ORF">J8F10_07515</name>
</gene>
<evidence type="ECO:0000313" key="1">
    <source>
        <dbReference type="EMBL" id="MBP3955127.1"/>
    </source>
</evidence>
<dbReference type="RefSeq" id="WP_210653222.1">
    <property type="nucleotide sequence ID" value="NZ_JAGKQQ010000001.1"/>
</dbReference>